<dbReference type="Proteomes" id="UP001501072">
    <property type="component" value="Unassembled WGS sequence"/>
</dbReference>
<feature type="region of interest" description="Disordered" evidence="1">
    <location>
        <begin position="26"/>
        <end position="91"/>
    </location>
</feature>
<accession>A0ABN1T3L7</accession>
<comment type="caution">
    <text evidence="2">The sequence shown here is derived from an EMBL/GenBank/DDBJ whole genome shotgun (WGS) entry which is preliminary data.</text>
</comment>
<dbReference type="EMBL" id="BAAAHU010000047">
    <property type="protein sequence ID" value="GAA1013584.1"/>
    <property type="molecule type" value="Genomic_DNA"/>
</dbReference>
<name>A0ABN1T3L7_9ACTN</name>
<evidence type="ECO:0000313" key="2">
    <source>
        <dbReference type="EMBL" id="GAA1013584.1"/>
    </source>
</evidence>
<evidence type="ECO:0000313" key="3">
    <source>
        <dbReference type="Proteomes" id="UP001501072"/>
    </source>
</evidence>
<sequence length="91" mass="9385">MGRDVSFGWVMPELYVSASGRVGGCPASAGPVPHDPAGGRMRKEDRGRSGRLRPVPAPRPAGRPVPGLPGRQLPAACCTPEAKAVSQTGRA</sequence>
<feature type="compositionally biased region" description="Pro residues" evidence="1">
    <location>
        <begin position="55"/>
        <end position="67"/>
    </location>
</feature>
<evidence type="ECO:0000256" key="1">
    <source>
        <dbReference type="SAM" id="MobiDB-lite"/>
    </source>
</evidence>
<proteinExistence type="predicted"/>
<keyword evidence="3" id="KW-1185">Reference proteome</keyword>
<organism evidence="2 3">
    <name type="scientific">Streptomyces thermogriseus</name>
    <dbReference type="NCBI Taxonomy" id="75292"/>
    <lineage>
        <taxon>Bacteria</taxon>
        <taxon>Bacillati</taxon>
        <taxon>Actinomycetota</taxon>
        <taxon>Actinomycetes</taxon>
        <taxon>Kitasatosporales</taxon>
        <taxon>Streptomycetaceae</taxon>
        <taxon>Streptomyces</taxon>
    </lineage>
</organism>
<reference evidence="2 3" key="1">
    <citation type="journal article" date="2019" name="Int. J. Syst. Evol. Microbiol.">
        <title>The Global Catalogue of Microorganisms (GCM) 10K type strain sequencing project: providing services to taxonomists for standard genome sequencing and annotation.</title>
        <authorList>
            <consortium name="The Broad Institute Genomics Platform"/>
            <consortium name="The Broad Institute Genome Sequencing Center for Infectious Disease"/>
            <person name="Wu L."/>
            <person name="Ma J."/>
        </authorList>
    </citation>
    <scope>NUCLEOTIDE SEQUENCE [LARGE SCALE GENOMIC DNA]</scope>
    <source>
        <strain evidence="2 3">JCM 11269</strain>
    </source>
</reference>
<gene>
    <name evidence="2" type="ORF">GCM10009564_40700</name>
</gene>
<protein>
    <submittedName>
        <fullName evidence="2">Uncharacterized protein</fullName>
    </submittedName>
</protein>